<dbReference type="GO" id="GO:0050515">
    <property type="term" value="F:4-(cytidine 5'-diphospho)-2-C-methyl-D-erythritol kinase activity"/>
    <property type="evidence" value="ECO:0007669"/>
    <property type="project" value="UniProtKB-UniRule"/>
</dbReference>
<dbReference type="InterPro" id="IPR014721">
    <property type="entry name" value="Ribsml_uS5_D2-typ_fold_subgr"/>
</dbReference>
<dbReference type="EMBL" id="VOGC01000009">
    <property type="protein sequence ID" value="MQN02311.1"/>
    <property type="molecule type" value="Genomic_DNA"/>
</dbReference>
<evidence type="ECO:0000256" key="3">
    <source>
        <dbReference type="ARBA" id="ARBA00017473"/>
    </source>
</evidence>
<evidence type="ECO:0000256" key="4">
    <source>
        <dbReference type="ARBA" id="ARBA00022679"/>
    </source>
</evidence>
<keyword evidence="5 9" id="KW-0547">Nucleotide-binding</keyword>
<comment type="function">
    <text evidence="9">Catalyzes the phosphorylation of the position 2 hydroxy group of 4-diphosphocytidyl-2C-methyl-D-erythritol.</text>
</comment>
<dbReference type="AlphaFoldDB" id="A0A6N7J2X2"/>
<evidence type="ECO:0000259" key="11">
    <source>
        <dbReference type="Pfam" id="PF08544"/>
    </source>
</evidence>
<dbReference type="NCBIfam" id="NF011202">
    <property type="entry name" value="PRK14608.1"/>
    <property type="match status" value="1"/>
</dbReference>
<organism evidence="12 13">
    <name type="scientific">Candidatus Weimeria bifida</name>
    <dbReference type="NCBI Taxonomy" id="2599074"/>
    <lineage>
        <taxon>Bacteria</taxon>
        <taxon>Bacillati</taxon>
        <taxon>Bacillota</taxon>
        <taxon>Clostridia</taxon>
        <taxon>Lachnospirales</taxon>
        <taxon>Lachnospiraceae</taxon>
        <taxon>Candidatus Weimeria</taxon>
    </lineage>
</organism>
<evidence type="ECO:0000259" key="10">
    <source>
        <dbReference type="Pfam" id="PF00288"/>
    </source>
</evidence>
<comment type="catalytic activity">
    <reaction evidence="9">
        <text>4-CDP-2-C-methyl-D-erythritol + ATP = 4-CDP-2-C-methyl-D-erythritol 2-phosphate + ADP + H(+)</text>
        <dbReference type="Rhea" id="RHEA:18437"/>
        <dbReference type="ChEBI" id="CHEBI:15378"/>
        <dbReference type="ChEBI" id="CHEBI:30616"/>
        <dbReference type="ChEBI" id="CHEBI:57823"/>
        <dbReference type="ChEBI" id="CHEBI:57919"/>
        <dbReference type="ChEBI" id="CHEBI:456216"/>
        <dbReference type="EC" id="2.7.1.148"/>
    </reaction>
</comment>
<dbReference type="UniPathway" id="UPA00056">
    <property type="reaction ID" value="UER00094"/>
</dbReference>
<protein>
    <recommendedName>
        <fullName evidence="3 9">4-diphosphocytidyl-2-C-methyl-D-erythritol kinase</fullName>
        <shortName evidence="9">CMK</shortName>
        <ecNumber evidence="2 9">2.7.1.148</ecNumber>
    </recommendedName>
    <alternativeName>
        <fullName evidence="8 9">4-(cytidine-5'-diphospho)-2-C-methyl-D-erythritol kinase</fullName>
    </alternativeName>
</protein>
<keyword evidence="13" id="KW-1185">Reference proteome</keyword>
<evidence type="ECO:0000313" key="12">
    <source>
        <dbReference type="EMBL" id="MQN02311.1"/>
    </source>
</evidence>
<dbReference type="Pfam" id="PF00288">
    <property type="entry name" value="GHMP_kinases_N"/>
    <property type="match status" value="1"/>
</dbReference>
<dbReference type="PANTHER" id="PTHR43527:SF2">
    <property type="entry name" value="4-DIPHOSPHOCYTIDYL-2-C-METHYL-D-ERYTHRITOL KINASE, CHLOROPLASTIC"/>
    <property type="match status" value="1"/>
</dbReference>
<keyword evidence="7 9" id="KW-0067">ATP-binding</keyword>
<dbReference type="InterPro" id="IPR004424">
    <property type="entry name" value="IspE"/>
</dbReference>
<name>A0A6N7J2X2_9FIRM</name>
<accession>A0A6N7J2X2</accession>
<dbReference type="Gene3D" id="3.30.230.10">
    <property type="match status" value="1"/>
</dbReference>
<dbReference type="HAMAP" id="MF_00061">
    <property type="entry name" value="IspE"/>
    <property type="match status" value="1"/>
</dbReference>
<sequence>MYTALEKKQFFCVLFLKHIFTGKTGGRVHSTIEKAYAKINLALHIEGRRPDGYHLLSMVMQTVDLYDSIEIRQLNDTSDISMDMDFGGRDTDENISCGGDNLCVKAARLICSELPESHGYHMHLVKNIPSAAGMAGGSSDAAAVLRGINKLEGGYFPKKKLLEMAVKLGADVPFCIDGGLCVCKGIGEILTPIESKFDPLLLLAKPYDGVSTPAAYKYFDENPVTAPGHFSKLVDGLRSDDHGLILSNLHNDLEDASKHFCPVISQIEDVMMRNGALAAKVTGSGPTVYGIFENEDDRAGASKELQAASLAADIISTGFIRPDYQ</sequence>
<evidence type="ECO:0000256" key="7">
    <source>
        <dbReference type="ARBA" id="ARBA00022840"/>
    </source>
</evidence>
<dbReference type="SUPFAM" id="SSF54211">
    <property type="entry name" value="Ribosomal protein S5 domain 2-like"/>
    <property type="match status" value="1"/>
</dbReference>
<feature type="active site" evidence="9">
    <location>
        <position position="171"/>
    </location>
</feature>
<keyword evidence="6 9" id="KW-0418">Kinase</keyword>
<dbReference type="GO" id="GO:0019288">
    <property type="term" value="P:isopentenyl diphosphate biosynthetic process, methylerythritol 4-phosphate pathway"/>
    <property type="evidence" value="ECO:0007669"/>
    <property type="project" value="UniProtKB-UniRule"/>
</dbReference>
<dbReference type="EC" id="2.7.1.148" evidence="2 9"/>
<proteinExistence type="inferred from homology"/>
<dbReference type="PIRSF" id="PIRSF010376">
    <property type="entry name" value="IspE"/>
    <property type="match status" value="1"/>
</dbReference>
<comment type="similarity">
    <text evidence="1 9">Belongs to the GHMP kinase family. IspE subfamily.</text>
</comment>
<gene>
    <name evidence="9" type="primary">ispE</name>
    <name evidence="12" type="ORF">FRC54_10570</name>
</gene>
<feature type="active site" evidence="9">
    <location>
        <position position="38"/>
    </location>
</feature>
<comment type="pathway">
    <text evidence="9">Isoprenoid biosynthesis; isopentenyl diphosphate biosynthesis via DXP pathway; isopentenyl diphosphate from 1-deoxy-D-xylulose 5-phosphate: step 3/6.</text>
</comment>
<dbReference type="InterPro" id="IPR013750">
    <property type="entry name" value="GHMP_kinase_C_dom"/>
</dbReference>
<evidence type="ECO:0000256" key="6">
    <source>
        <dbReference type="ARBA" id="ARBA00022777"/>
    </source>
</evidence>
<dbReference type="GO" id="GO:0016114">
    <property type="term" value="P:terpenoid biosynthetic process"/>
    <property type="evidence" value="ECO:0007669"/>
    <property type="project" value="UniProtKB-UniRule"/>
</dbReference>
<keyword evidence="9" id="KW-0414">Isoprene biosynthesis</keyword>
<dbReference type="SUPFAM" id="SSF55060">
    <property type="entry name" value="GHMP Kinase, C-terminal domain"/>
    <property type="match status" value="1"/>
</dbReference>
<dbReference type="NCBIfam" id="TIGR00154">
    <property type="entry name" value="ispE"/>
    <property type="match status" value="1"/>
</dbReference>
<dbReference type="InterPro" id="IPR036554">
    <property type="entry name" value="GHMP_kinase_C_sf"/>
</dbReference>
<evidence type="ECO:0000256" key="1">
    <source>
        <dbReference type="ARBA" id="ARBA00009684"/>
    </source>
</evidence>
<feature type="binding site" evidence="9">
    <location>
        <begin position="129"/>
        <end position="139"/>
    </location>
    <ligand>
        <name>ATP</name>
        <dbReference type="ChEBI" id="CHEBI:30616"/>
    </ligand>
</feature>
<dbReference type="PANTHER" id="PTHR43527">
    <property type="entry name" value="4-DIPHOSPHOCYTIDYL-2-C-METHYL-D-ERYTHRITOL KINASE, CHLOROPLASTIC"/>
    <property type="match status" value="1"/>
</dbReference>
<dbReference type="InterPro" id="IPR020568">
    <property type="entry name" value="Ribosomal_Su5_D2-typ_SF"/>
</dbReference>
<evidence type="ECO:0000256" key="2">
    <source>
        <dbReference type="ARBA" id="ARBA00012052"/>
    </source>
</evidence>
<evidence type="ECO:0000313" key="13">
    <source>
        <dbReference type="Proteomes" id="UP000460257"/>
    </source>
</evidence>
<dbReference type="Gene3D" id="3.30.70.890">
    <property type="entry name" value="GHMP kinase, C-terminal domain"/>
    <property type="match status" value="1"/>
</dbReference>
<comment type="caution">
    <text evidence="12">The sequence shown here is derived from an EMBL/GenBank/DDBJ whole genome shotgun (WGS) entry which is preliminary data.</text>
</comment>
<evidence type="ECO:0000256" key="8">
    <source>
        <dbReference type="ARBA" id="ARBA00032554"/>
    </source>
</evidence>
<dbReference type="InterPro" id="IPR006204">
    <property type="entry name" value="GHMP_kinase_N_dom"/>
</dbReference>
<reference evidence="12" key="1">
    <citation type="journal article" date="2020" name="Appl. Environ. Microbiol.">
        <title>Medium-Chain Fatty Acid Synthesis by 'Candidatus Weimeria bifida' gen. nov., sp. nov., and 'Candidatus Pseudoramibacter fermentans' sp. nov.</title>
        <authorList>
            <person name="Scarborough M.J."/>
            <person name="Myers K.S."/>
            <person name="Donohue T.J."/>
            <person name="Noguera D.R."/>
        </authorList>
    </citation>
    <scope>NUCLEOTIDE SEQUENCE</scope>
    <source>
        <strain evidence="12">LCO1.1</strain>
    </source>
</reference>
<feature type="domain" description="GHMP kinase C-terminal" evidence="11">
    <location>
        <begin position="235"/>
        <end position="307"/>
    </location>
</feature>
<dbReference type="GO" id="GO:0005524">
    <property type="term" value="F:ATP binding"/>
    <property type="evidence" value="ECO:0007669"/>
    <property type="project" value="UniProtKB-UniRule"/>
</dbReference>
<evidence type="ECO:0000256" key="5">
    <source>
        <dbReference type="ARBA" id="ARBA00022741"/>
    </source>
</evidence>
<dbReference type="Pfam" id="PF08544">
    <property type="entry name" value="GHMP_kinases_C"/>
    <property type="match status" value="1"/>
</dbReference>
<evidence type="ECO:0000256" key="9">
    <source>
        <dbReference type="HAMAP-Rule" id="MF_00061"/>
    </source>
</evidence>
<dbReference type="Proteomes" id="UP000460257">
    <property type="component" value="Unassembled WGS sequence"/>
</dbReference>
<keyword evidence="4 9" id="KW-0808">Transferase</keyword>
<feature type="domain" description="GHMP kinase N-terminal" evidence="10">
    <location>
        <begin position="101"/>
        <end position="179"/>
    </location>
</feature>